<dbReference type="PROSITE" id="PS51375">
    <property type="entry name" value="PPR"/>
    <property type="match status" value="5"/>
</dbReference>
<keyword evidence="1" id="KW-0677">Repeat</keyword>
<evidence type="ECO:0000313" key="4">
    <source>
        <dbReference type="Proteomes" id="UP000541444"/>
    </source>
</evidence>
<dbReference type="InterPro" id="IPR011990">
    <property type="entry name" value="TPR-like_helical_dom_sf"/>
</dbReference>
<dbReference type="Pfam" id="PF13041">
    <property type="entry name" value="PPR_2"/>
    <property type="match status" value="4"/>
</dbReference>
<dbReference type="GO" id="GO:0009451">
    <property type="term" value="P:RNA modification"/>
    <property type="evidence" value="ECO:0007669"/>
    <property type="project" value="InterPro"/>
</dbReference>
<protein>
    <recommendedName>
        <fullName evidence="5">Pentatricopeptide repeat-containing protein</fullName>
    </recommendedName>
</protein>
<dbReference type="FunFam" id="1.25.40.10:FF:000073">
    <property type="entry name" value="Pentatricopeptide repeat-containing protein chloroplastic"/>
    <property type="match status" value="1"/>
</dbReference>
<evidence type="ECO:0008006" key="5">
    <source>
        <dbReference type="Google" id="ProtNLM"/>
    </source>
</evidence>
<proteinExistence type="predicted"/>
<dbReference type="FunFam" id="1.25.40.10:FF:000158">
    <property type="entry name" value="pentatricopeptide repeat-containing protein At2g33680"/>
    <property type="match status" value="1"/>
</dbReference>
<dbReference type="PANTHER" id="PTHR47926:SF357">
    <property type="entry name" value="PENTATRICOPEPTIDE REPEAT-CONTAINING PROTEIN"/>
    <property type="match status" value="1"/>
</dbReference>
<feature type="repeat" description="PPR" evidence="2">
    <location>
        <begin position="168"/>
        <end position="202"/>
    </location>
</feature>
<dbReference type="PANTHER" id="PTHR47926">
    <property type="entry name" value="PENTATRICOPEPTIDE REPEAT-CONTAINING PROTEIN"/>
    <property type="match status" value="1"/>
</dbReference>
<sequence length="751" mass="83712">MLQSCSGCSDASALRQVHQVHTQIIVNGFSNLGFLQIRVLGVYVVCRSLGNAVKVFLGVLEIWPKCSAGPWNWMIRGFAMMGWLKFSILVYFKMLGCGVLPDKYTFPYVIKACNGLSNVKLGRLVHENVCSMGLEMDVFVGSSLVKMYAENGLIDEARNLFDKIPMRDCVLWNVMLNGYVRNGELKEVIRLFGKMRLSEIKPDYATFACVLSVCATEKMVEFGMQIHGLALTCGLDTDSPVANTLLAMYSKCKCLYDARRLFDMMRPQAGLVTWNGMIAGYVQNGFMNEARVLFRKLLVSGIKPDPITFASFLPSVSDSSNIRWGKEIYGNILRHEVCLDAFLKSALIDIFFKCRGIDMACKVYRQTDTVDVVICTAMVSGYVLNGMYTNALEIFRTVLRTRMRPNSVTLASIVPALAGLTALKLGKELHGYILKNDEEGKHYVASALTDMYAKCGRLDVACEIFGRMTERDSVAWNSMITSFCQNGKPEEAINLFRQMGSEGTNYDCVTISATLSACANLPALRYGKEIHSFTMKGLMRSDLFIGSGLIDMYAKCGNLIFARRVFDLMKVKNEISWNSMIAAYGVHGHVNEALDLFHNLHKEGIQPDHITFLAVISACSHAGLVDKGYSYFQSMKGEYKILARVEHYACMVDLFGRAGRLDEALRIIKSMPFDPDAGIWGTLLGASRLHGDVKFAEIASENLLILDPQNSGYYMLMANVHADAGEWNGVHKIRSMMKKRGVQKLPGCSWI</sequence>
<dbReference type="OrthoDB" id="730395at2759"/>
<dbReference type="Pfam" id="PF20431">
    <property type="entry name" value="E_motif"/>
    <property type="match status" value="1"/>
</dbReference>
<dbReference type="EMBL" id="JACGCM010000243">
    <property type="protein sequence ID" value="KAF6174778.1"/>
    <property type="molecule type" value="Genomic_DNA"/>
</dbReference>
<dbReference type="InterPro" id="IPR002885">
    <property type="entry name" value="PPR_rpt"/>
</dbReference>
<dbReference type="AlphaFoldDB" id="A0A7J7P6H7"/>
<evidence type="ECO:0000256" key="1">
    <source>
        <dbReference type="ARBA" id="ARBA00022737"/>
    </source>
</evidence>
<dbReference type="Pfam" id="PF01535">
    <property type="entry name" value="PPR"/>
    <property type="match status" value="4"/>
</dbReference>
<keyword evidence="4" id="KW-1185">Reference proteome</keyword>
<evidence type="ECO:0000256" key="2">
    <source>
        <dbReference type="PROSITE-ProRule" id="PRU00708"/>
    </source>
</evidence>
<comment type="caution">
    <text evidence="3">The sequence shown here is derived from an EMBL/GenBank/DDBJ whole genome shotgun (WGS) entry which is preliminary data.</text>
</comment>
<dbReference type="Pfam" id="PF13812">
    <property type="entry name" value="PPR_3"/>
    <property type="match status" value="1"/>
</dbReference>
<dbReference type="GO" id="GO:0003723">
    <property type="term" value="F:RNA binding"/>
    <property type="evidence" value="ECO:0007669"/>
    <property type="project" value="InterPro"/>
</dbReference>
<dbReference type="SUPFAM" id="SSF48452">
    <property type="entry name" value="TPR-like"/>
    <property type="match status" value="1"/>
</dbReference>
<feature type="repeat" description="PPR" evidence="2">
    <location>
        <begin position="371"/>
        <end position="405"/>
    </location>
</feature>
<feature type="repeat" description="PPR" evidence="2">
    <location>
        <begin position="472"/>
        <end position="506"/>
    </location>
</feature>
<reference evidence="3 4" key="1">
    <citation type="journal article" date="2020" name="IScience">
        <title>Genome Sequencing of the Endangered Kingdonia uniflora (Circaeasteraceae, Ranunculales) Reveals Potential Mechanisms of Evolutionary Specialization.</title>
        <authorList>
            <person name="Sun Y."/>
            <person name="Deng T."/>
            <person name="Zhang A."/>
            <person name="Moore M.J."/>
            <person name="Landis J.B."/>
            <person name="Lin N."/>
            <person name="Zhang H."/>
            <person name="Zhang X."/>
            <person name="Huang J."/>
            <person name="Zhang X."/>
            <person name="Sun H."/>
            <person name="Wang H."/>
        </authorList>
    </citation>
    <scope>NUCLEOTIDE SEQUENCE [LARGE SCALE GENOMIC DNA]</scope>
    <source>
        <strain evidence="3">TB1705</strain>
        <tissue evidence="3">Leaf</tissue>
    </source>
</reference>
<feature type="repeat" description="PPR" evidence="2">
    <location>
        <begin position="573"/>
        <end position="607"/>
    </location>
</feature>
<dbReference type="FunFam" id="1.25.40.10:FF:000682">
    <property type="entry name" value="Pentatricopeptide repeat-containing protein At3g16610"/>
    <property type="match status" value="1"/>
</dbReference>
<gene>
    <name evidence="3" type="ORF">GIB67_031302</name>
</gene>
<dbReference type="InterPro" id="IPR046848">
    <property type="entry name" value="E_motif"/>
</dbReference>
<evidence type="ECO:0000313" key="3">
    <source>
        <dbReference type="EMBL" id="KAF6174778.1"/>
    </source>
</evidence>
<dbReference type="Proteomes" id="UP000541444">
    <property type="component" value="Unassembled WGS sequence"/>
</dbReference>
<dbReference type="Gene3D" id="1.25.40.10">
    <property type="entry name" value="Tetratricopeptide repeat domain"/>
    <property type="match status" value="6"/>
</dbReference>
<name>A0A7J7P6H7_9MAGN</name>
<dbReference type="NCBIfam" id="TIGR00756">
    <property type="entry name" value="PPR"/>
    <property type="match status" value="6"/>
</dbReference>
<accession>A0A7J7P6H7</accession>
<organism evidence="3 4">
    <name type="scientific">Kingdonia uniflora</name>
    <dbReference type="NCBI Taxonomy" id="39325"/>
    <lineage>
        <taxon>Eukaryota</taxon>
        <taxon>Viridiplantae</taxon>
        <taxon>Streptophyta</taxon>
        <taxon>Embryophyta</taxon>
        <taxon>Tracheophyta</taxon>
        <taxon>Spermatophyta</taxon>
        <taxon>Magnoliopsida</taxon>
        <taxon>Ranunculales</taxon>
        <taxon>Circaeasteraceae</taxon>
        <taxon>Kingdonia</taxon>
    </lineage>
</organism>
<dbReference type="GO" id="GO:0099402">
    <property type="term" value="P:plant organ development"/>
    <property type="evidence" value="ECO:0007669"/>
    <property type="project" value="UniProtKB-ARBA"/>
</dbReference>
<feature type="repeat" description="PPR" evidence="2">
    <location>
        <begin position="270"/>
        <end position="304"/>
    </location>
</feature>
<dbReference type="InterPro" id="IPR046960">
    <property type="entry name" value="PPR_At4g14850-like_plant"/>
</dbReference>